<name>A0A5C1K8U4_9CAUD</name>
<dbReference type="RefSeq" id="YP_010660775.1">
    <property type="nucleotide sequence ID" value="NC_070882.1"/>
</dbReference>
<dbReference type="KEGG" id="vg:77936785"/>
<accession>A0A5C1K8U4</accession>
<keyword evidence="1" id="KW-0472">Membrane</keyword>
<organism evidence="2 3">
    <name type="scientific">Pseudomonas phage vB_PaeM_PS119XW</name>
    <dbReference type="NCBI Taxonomy" id="2601632"/>
    <lineage>
        <taxon>Viruses</taxon>
        <taxon>Duplodnaviria</taxon>
        <taxon>Heunggongvirae</taxon>
        <taxon>Uroviricota</taxon>
        <taxon>Caudoviricetes</taxon>
        <taxon>Chimalliviridae</taxon>
        <taxon>Pawinskivirus</taxon>
        <taxon>Pawinskivirus PS119XW</taxon>
    </lineage>
</organism>
<feature type="transmembrane region" description="Helical" evidence="1">
    <location>
        <begin position="74"/>
        <end position="96"/>
    </location>
</feature>
<keyword evidence="1" id="KW-1133">Transmembrane helix</keyword>
<feature type="transmembrane region" description="Helical" evidence="1">
    <location>
        <begin position="116"/>
        <end position="133"/>
    </location>
</feature>
<dbReference type="Proteomes" id="UP000322144">
    <property type="component" value="Segment"/>
</dbReference>
<sequence length="135" mass="15281">MISLFAIFLSFFIGLGISFTIIAIDKKKYRDDNNNRHPELELRVNQLANWLITTVVVFMASVTVGFLNKNVDSMWIGAGIVTLVAIIAIIGKLYSIHVFNLMEDVKQKYKPAAVEAYLFSFWVILLLDKALLVNI</sequence>
<evidence type="ECO:0000313" key="3">
    <source>
        <dbReference type="Proteomes" id="UP000322144"/>
    </source>
</evidence>
<protein>
    <submittedName>
        <fullName evidence="2">Uncharacterized protein</fullName>
    </submittedName>
</protein>
<dbReference type="EMBL" id="MN103543">
    <property type="protein sequence ID" value="QEM41764.1"/>
    <property type="molecule type" value="Genomic_DNA"/>
</dbReference>
<keyword evidence="1" id="KW-0812">Transmembrane</keyword>
<evidence type="ECO:0000256" key="1">
    <source>
        <dbReference type="SAM" id="Phobius"/>
    </source>
</evidence>
<dbReference type="GeneID" id="77936785"/>
<keyword evidence="3" id="KW-1185">Reference proteome</keyword>
<proteinExistence type="predicted"/>
<reference evidence="2 3" key="1">
    <citation type="submission" date="2019-06" db="EMBL/GenBank/DDBJ databases">
        <title>A distant relative of Phikzvirus genus phages from a therapeutic phage collection.</title>
        <authorList>
            <person name="Hejnowicz M.S."/>
            <person name="Dabrowski K."/>
            <person name="Gawor J."/>
            <person name="Weber-Dabrowska B."/>
            <person name="Gromadka R."/>
            <person name="Lobocka M.B."/>
        </authorList>
    </citation>
    <scope>NUCLEOTIDE SEQUENCE [LARGE SCALE GENOMIC DNA]</scope>
</reference>
<evidence type="ECO:0000313" key="2">
    <source>
        <dbReference type="EMBL" id="QEM41764.1"/>
    </source>
</evidence>
<feature type="transmembrane region" description="Helical" evidence="1">
    <location>
        <begin position="47"/>
        <end position="67"/>
    </location>
</feature>